<accession>A0ABP7AH33</accession>
<evidence type="ECO:0000313" key="4">
    <source>
        <dbReference type="Proteomes" id="UP001501074"/>
    </source>
</evidence>
<keyword evidence="2" id="KW-1133">Transmembrane helix</keyword>
<reference evidence="4" key="1">
    <citation type="journal article" date="2019" name="Int. J. Syst. Evol. Microbiol.">
        <title>The Global Catalogue of Microorganisms (GCM) 10K type strain sequencing project: providing services to taxonomists for standard genome sequencing and annotation.</title>
        <authorList>
            <consortium name="The Broad Institute Genomics Platform"/>
            <consortium name="The Broad Institute Genome Sequencing Center for Infectious Disease"/>
            <person name="Wu L."/>
            <person name="Ma J."/>
        </authorList>
    </citation>
    <scope>NUCLEOTIDE SEQUENCE [LARGE SCALE GENOMIC DNA]</scope>
    <source>
        <strain evidence="4">JCM 16902</strain>
    </source>
</reference>
<proteinExistence type="predicted"/>
<name>A0ABP7AH33_9ACTN</name>
<dbReference type="EMBL" id="BAAAZO010000011">
    <property type="protein sequence ID" value="GAA3632472.1"/>
    <property type="molecule type" value="Genomic_DNA"/>
</dbReference>
<sequence>MVDEVEQRLRDLDGLAQSSGQLPSPGELRRRGDRKRRAQRTRLAVGTFAVVALIAGGVTAWVSQESTRTRIVPAAPATSSPVNPTPTGTDASSSTPTPSSGSTVKIPTRTDRLSPAKGNTQYWIWAANTGPGSRMLTYGPKTEKLDLTKSNRKETWISYSGQMLLIPVPGTKDVWEMGDPTSEPDLICVTNGEVDFRQEICDDDDEKQHFRMTLSDDGTTYAISSVVSESTMTAYLAANGRSLTWSNTENDSTAWIFEEKSGS</sequence>
<dbReference type="Proteomes" id="UP001501074">
    <property type="component" value="Unassembled WGS sequence"/>
</dbReference>
<organism evidence="3 4">
    <name type="scientific">Kineosporia mesophila</name>
    <dbReference type="NCBI Taxonomy" id="566012"/>
    <lineage>
        <taxon>Bacteria</taxon>
        <taxon>Bacillati</taxon>
        <taxon>Actinomycetota</taxon>
        <taxon>Actinomycetes</taxon>
        <taxon>Kineosporiales</taxon>
        <taxon>Kineosporiaceae</taxon>
        <taxon>Kineosporia</taxon>
    </lineage>
</organism>
<keyword evidence="4" id="KW-1185">Reference proteome</keyword>
<feature type="region of interest" description="Disordered" evidence="1">
    <location>
        <begin position="72"/>
        <end position="115"/>
    </location>
</feature>
<gene>
    <name evidence="3" type="ORF">GCM10022223_58350</name>
</gene>
<comment type="caution">
    <text evidence="3">The sequence shown here is derived from an EMBL/GenBank/DDBJ whole genome shotgun (WGS) entry which is preliminary data.</text>
</comment>
<feature type="compositionally biased region" description="Low complexity" evidence="1">
    <location>
        <begin position="85"/>
        <end position="103"/>
    </location>
</feature>
<feature type="transmembrane region" description="Helical" evidence="2">
    <location>
        <begin position="43"/>
        <end position="62"/>
    </location>
</feature>
<evidence type="ECO:0008006" key="5">
    <source>
        <dbReference type="Google" id="ProtNLM"/>
    </source>
</evidence>
<keyword evidence="2" id="KW-0812">Transmembrane</keyword>
<feature type="region of interest" description="Disordered" evidence="1">
    <location>
        <begin position="1"/>
        <end position="40"/>
    </location>
</feature>
<evidence type="ECO:0000256" key="1">
    <source>
        <dbReference type="SAM" id="MobiDB-lite"/>
    </source>
</evidence>
<protein>
    <recommendedName>
        <fullName evidence="5">Ricin B lectin domain-containing protein</fullName>
    </recommendedName>
</protein>
<feature type="compositionally biased region" description="Basic residues" evidence="1">
    <location>
        <begin position="31"/>
        <end position="40"/>
    </location>
</feature>
<feature type="compositionally biased region" description="Basic and acidic residues" evidence="1">
    <location>
        <begin position="1"/>
        <end position="13"/>
    </location>
</feature>
<dbReference type="RefSeq" id="WP_231483942.1">
    <property type="nucleotide sequence ID" value="NZ_BAAAZO010000011.1"/>
</dbReference>
<evidence type="ECO:0000256" key="2">
    <source>
        <dbReference type="SAM" id="Phobius"/>
    </source>
</evidence>
<evidence type="ECO:0000313" key="3">
    <source>
        <dbReference type="EMBL" id="GAA3632472.1"/>
    </source>
</evidence>
<keyword evidence="2" id="KW-0472">Membrane</keyword>